<dbReference type="RefSeq" id="XP_013898445.1">
    <property type="nucleotide sequence ID" value="XM_014042991.1"/>
</dbReference>
<dbReference type="CDD" id="cd00143">
    <property type="entry name" value="PP2Cc"/>
    <property type="match status" value="1"/>
</dbReference>
<evidence type="ECO:0000259" key="1">
    <source>
        <dbReference type="PROSITE" id="PS51746"/>
    </source>
</evidence>
<dbReference type="OrthoDB" id="538363at2759"/>
<dbReference type="SMART" id="SM00332">
    <property type="entry name" value="PP2Cc"/>
    <property type="match status" value="1"/>
</dbReference>
<dbReference type="GeneID" id="25741411"/>
<proteinExistence type="predicted"/>
<name>A0A0D2MZ49_9CHLO</name>
<evidence type="ECO:0000313" key="2">
    <source>
        <dbReference type="EMBL" id="KIY99425.1"/>
    </source>
</evidence>
<accession>A0A0D2MZ49</accession>
<dbReference type="PANTHER" id="PTHR47992">
    <property type="entry name" value="PROTEIN PHOSPHATASE"/>
    <property type="match status" value="1"/>
</dbReference>
<dbReference type="InterPro" id="IPR001932">
    <property type="entry name" value="PPM-type_phosphatase-like_dom"/>
</dbReference>
<dbReference type="InterPro" id="IPR036457">
    <property type="entry name" value="PPM-type-like_dom_sf"/>
</dbReference>
<dbReference type="Proteomes" id="UP000054498">
    <property type="component" value="Unassembled WGS sequence"/>
</dbReference>
<dbReference type="Pfam" id="PF00481">
    <property type="entry name" value="PP2C"/>
    <property type="match status" value="1"/>
</dbReference>
<dbReference type="STRING" id="145388.A0A0D2MZ49"/>
<dbReference type="KEGG" id="mng:MNEG_8535"/>
<gene>
    <name evidence="2" type="ORF">MNEG_8535</name>
</gene>
<dbReference type="Gene3D" id="3.60.40.10">
    <property type="entry name" value="PPM-type phosphatase domain"/>
    <property type="match status" value="1"/>
</dbReference>
<dbReference type="SUPFAM" id="SSF81606">
    <property type="entry name" value="PP2C-like"/>
    <property type="match status" value="1"/>
</dbReference>
<dbReference type="InterPro" id="IPR015655">
    <property type="entry name" value="PP2C"/>
</dbReference>
<keyword evidence="3" id="KW-1185">Reference proteome</keyword>
<feature type="domain" description="PPM-type phosphatase" evidence="1">
    <location>
        <begin position="1"/>
        <end position="285"/>
    </location>
</feature>
<dbReference type="PROSITE" id="PS51746">
    <property type="entry name" value="PPM_2"/>
    <property type="match status" value="1"/>
</dbReference>
<dbReference type="EMBL" id="KK101851">
    <property type="protein sequence ID" value="KIY99425.1"/>
    <property type="molecule type" value="Genomic_DNA"/>
</dbReference>
<evidence type="ECO:0000313" key="3">
    <source>
        <dbReference type="Proteomes" id="UP000054498"/>
    </source>
</evidence>
<reference evidence="2 3" key="1">
    <citation type="journal article" date="2013" name="BMC Genomics">
        <title>Reconstruction of the lipid metabolism for the microalga Monoraphidium neglectum from its genome sequence reveals characteristics suitable for biofuel production.</title>
        <authorList>
            <person name="Bogen C."/>
            <person name="Al-Dilaimi A."/>
            <person name="Albersmeier A."/>
            <person name="Wichmann J."/>
            <person name="Grundmann M."/>
            <person name="Rupp O."/>
            <person name="Lauersen K.J."/>
            <person name="Blifernez-Klassen O."/>
            <person name="Kalinowski J."/>
            <person name="Goesmann A."/>
            <person name="Mussgnug J.H."/>
            <person name="Kruse O."/>
        </authorList>
    </citation>
    <scope>NUCLEOTIDE SEQUENCE [LARGE SCALE GENOMIC DNA]</scope>
    <source>
        <strain evidence="2 3">SAG 48.87</strain>
    </source>
</reference>
<sequence>MGPAASHCASCLQCVGVFDGHQGALTAALAAQHMPQLLHSALLGRALASSADTRRLPDARGGAGSAALSAFEAAVAAAFLSFDRWWRDARCDPALTQHGWDESGATALVGLVAGDTLTVGNAGDGAALLARGGRAHRLSEEHRAGSNAAELERVLSAGGRVVTLWPGAAARVAGSTGPASSWASMVTRSLGDFAFKHPHPILSPEPALRSVALTPSDSLLLVATDGVTDVLPDDDALAIAVDAVERGRQVTDDGAALARAAAAAVARSALVWGSDDNVTAAVMLFDWTAHESL</sequence>
<organism evidence="2 3">
    <name type="scientific">Monoraphidium neglectum</name>
    <dbReference type="NCBI Taxonomy" id="145388"/>
    <lineage>
        <taxon>Eukaryota</taxon>
        <taxon>Viridiplantae</taxon>
        <taxon>Chlorophyta</taxon>
        <taxon>core chlorophytes</taxon>
        <taxon>Chlorophyceae</taxon>
        <taxon>CS clade</taxon>
        <taxon>Sphaeropleales</taxon>
        <taxon>Selenastraceae</taxon>
        <taxon>Monoraphidium</taxon>
    </lineage>
</organism>
<dbReference type="GO" id="GO:0004722">
    <property type="term" value="F:protein serine/threonine phosphatase activity"/>
    <property type="evidence" value="ECO:0007669"/>
    <property type="project" value="InterPro"/>
</dbReference>
<protein>
    <recommendedName>
        <fullName evidence="1">PPM-type phosphatase domain-containing protein</fullName>
    </recommendedName>
</protein>
<dbReference type="AlphaFoldDB" id="A0A0D2MZ49"/>